<accession>A0ACB1A1K2</accession>
<proteinExistence type="predicted"/>
<protein>
    <submittedName>
        <fullName evidence="1">Uncharacterized protein</fullName>
    </submittedName>
</protein>
<evidence type="ECO:0000313" key="2">
    <source>
        <dbReference type="Proteomes" id="UP001497535"/>
    </source>
</evidence>
<organism evidence="1 2">
    <name type="scientific">Meloidogyne enterolobii</name>
    <name type="common">Root-knot nematode worm</name>
    <name type="synonym">Meloidogyne mayaguensis</name>
    <dbReference type="NCBI Taxonomy" id="390850"/>
    <lineage>
        <taxon>Eukaryota</taxon>
        <taxon>Metazoa</taxon>
        <taxon>Ecdysozoa</taxon>
        <taxon>Nematoda</taxon>
        <taxon>Chromadorea</taxon>
        <taxon>Rhabditida</taxon>
        <taxon>Tylenchina</taxon>
        <taxon>Tylenchomorpha</taxon>
        <taxon>Tylenchoidea</taxon>
        <taxon>Meloidogynidae</taxon>
        <taxon>Meloidogyninae</taxon>
        <taxon>Meloidogyne</taxon>
    </lineage>
</organism>
<comment type="caution">
    <text evidence="1">The sequence shown here is derived from an EMBL/GenBank/DDBJ whole genome shotgun (WGS) entry which is preliminary data.</text>
</comment>
<reference evidence="1" key="1">
    <citation type="submission" date="2023-11" db="EMBL/GenBank/DDBJ databases">
        <authorList>
            <person name="Poullet M."/>
        </authorList>
    </citation>
    <scope>NUCLEOTIDE SEQUENCE</scope>
    <source>
        <strain evidence="1">E1834</strain>
    </source>
</reference>
<name>A0ACB1A1K2_MELEN</name>
<dbReference type="Proteomes" id="UP001497535">
    <property type="component" value="Unassembled WGS sequence"/>
</dbReference>
<sequence>MVIYFLIALEKNIKGCAQVAIVFSGFFINKNPPPPKKIADFKQKQDESFIVFVVVLIVWWTYIHVYFYFL</sequence>
<evidence type="ECO:0000313" key="1">
    <source>
        <dbReference type="EMBL" id="CAK5085322.1"/>
    </source>
</evidence>
<dbReference type="EMBL" id="CAVMJV010000057">
    <property type="protein sequence ID" value="CAK5085322.1"/>
    <property type="molecule type" value="Genomic_DNA"/>
</dbReference>
<keyword evidence="2" id="KW-1185">Reference proteome</keyword>
<gene>
    <name evidence="1" type="ORF">MENTE1834_LOCUS32763</name>
</gene>